<keyword evidence="3" id="KW-1185">Reference proteome</keyword>
<proteinExistence type="predicted"/>
<gene>
    <name evidence="2" type="ORF">V2H41_11800</name>
</gene>
<evidence type="ECO:0000313" key="2">
    <source>
        <dbReference type="EMBL" id="MEE6187957.1"/>
    </source>
</evidence>
<accession>A0ABU7RIW8</accession>
<evidence type="ECO:0000259" key="1">
    <source>
        <dbReference type="Pfam" id="PF17251"/>
    </source>
</evidence>
<dbReference type="RefSeq" id="WP_330975362.1">
    <property type="nucleotide sequence ID" value="NZ_JAZGLY010000007.1"/>
</dbReference>
<protein>
    <recommendedName>
        <fullName evidence="1">Protochlamydia outer membrane protein domain-containing protein</fullName>
    </recommendedName>
</protein>
<dbReference type="InterPro" id="IPR011250">
    <property type="entry name" value="OMP/PagP_B-barrel"/>
</dbReference>
<dbReference type="EMBL" id="JAZGLY010000007">
    <property type="protein sequence ID" value="MEE6187957.1"/>
    <property type="molecule type" value="Genomic_DNA"/>
</dbReference>
<dbReference type="Pfam" id="PF17251">
    <property type="entry name" value="Pom"/>
    <property type="match status" value="1"/>
</dbReference>
<name>A0ABU7RIW8_9BACT</name>
<dbReference type="Gene3D" id="2.40.128.90">
    <property type="entry name" value="OMPT-like"/>
    <property type="match status" value="1"/>
</dbReference>
<comment type="caution">
    <text evidence="2">The sequence shown here is derived from an EMBL/GenBank/DDBJ whole genome shotgun (WGS) entry which is preliminary data.</text>
</comment>
<evidence type="ECO:0000313" key="3">
    <source>
        <dbReference type="Proteomes" id="UP001357452"/>
    </source>
</evidence>
<dbReference type="Proteomes" id="UP001357452">
    <property type="component" value="Unassembled WGS sequence"/>
</dbReference>
<sequence length="314" mass="36232">MYINNNKIMVPENLQRVFYKLLAVFALLLLNVDVNSQHALQPIQNNLSMKLGGEYRKTDFRWSIAGNMDGKDPNIYSELIFNPIQAAGFYADANYRLLSKLSIQLHYNQLYTYKGRVTDFDYEGDNRTLPVVQLYLKSHKGTMRTTGGNIHYTAFKNPSWNIETGVGYTATKELFYLLDDQNSDLRSTYTAQWKGPSLIGGVEWYCSKKIYAGVHAALHILKYDAEANWNLIQEFRHPVSFVHDAKGIGWDLKAYMGYKLTRHFEINAEWVYNNWKTNHGTDRLFLANGETPETRMNGAFKKSNGWRAGIIYVF</sequence>
<dbReference type="SUPFAM" id="SSF56925">
    <property type="entry name" value="OMPA-like"/>
    <property type="match status" value="1"/>
</dbReference>
<dbReference type="InterPro" id="IPR035163">
    <property type="entry name" value="Pom"/>
</dbReference>
<organism evidence="2 3">
    <name type="scientific">Niabella digestorum</name>
    <dbReference type="NCBI Taxonomy" id="3117701"/>
    <lineage>
        <taxon>Bacteria</taxon>
        <taxon>Pseudomonadati</taxon>
        <taxon>Bacteroidota</taxon>
        <taxon>Chitinophagia</taxon>
        <taxon>Chitinophagales</taxon>
        <taxon>Chitinophagaceae</taxon>
        <taxon>Niabella</taxon>
    </lineage>
</organism>
<reference evidence="2 3" key="1">
    <citation type="submission" date="2024-01" db="EMBL/GenBank/DDBJ databases">
        <title>Niabella digestum sp. nov., isolated from waste digestion system.</title>
        <authorList>
            <person name="Zhang L."/>
        </authorList>
    </citation>
    <scope>NUCLEOTIDE SEQUENCE [LARGE SCALE GENOMIC DNA]</scope>
    <source>
        <strain evidence="2 3">A18</strain>
    </source>
</reference>
<dbReference type="InterPro" id="IPR053724">
    <property type="entry name" value="OMP_A26_sf"/>
</dbReference>
<feature type="domain" description="Protochlamydia outer membrane protein" evidence="1">
    <location>
        <begin position="52"/>
        <end position="307"/>
    </location>
</feature>